<keyword evidence="2" id="KW-1185">Reference proteome</keyword>
<gene>
    <name evidence="1" type="ORF">M9H77_21863</name>
</gene>
<evidence type="ECO:0000313" key="2">
    <source>
        <dbReference type="Proteomes" id="UP001060085"/>
    </source>
</evidence>
<proteinExistence type="predicted"/>
<comment type="caution">
    <text evidence="1">The sequence shown here is derived from an EMBL/GenBank/DDBJ whole genome shotgun (WGS) entry which is preliminary data.</text>
</comment>
<accession>A0ACC0AQK6</accession>
<evidence type="ECO:0000313" key="1">
    <source>
        <dbReference type="EMBL" id="KAI5662540.1"/>
    </source>
</evidence>
<sequence length="422" mass="48932">MSRTGTQRLLNSLKQQAQLHYKIFTRRYGQQFIDVLEFPIKLVLSPFTLAYDIAGSAPRGFGIPEFISKLSYSAIFVVATIGTYDITMELGKKVLCQRNCRTCNGWNALQCTMCKGSGKVHYQVKNYTLKRGEKATPEGIADAIAENRAELVHLPSTLDLHVPLPSKECPSCDGSGVMKCPECKAKLQIRISADDIMEPPWIAYNIMRKMDYPYEHIIHSMKDPSIAAFWLITLPQIMGGFEYDEEVKQKIWWQYKESMQYDQLRDVVAKRKPGWEYLQEALISIDPARARDDPVIVKNVPYYKAKKALEAEVMSLDLPPRPQNWGELDLPLTASSWSEEDRKDPKKLYEMTVLLNAQREIADQILDSQWERKWREEKLNEMLQEKVQPYIRNMENMVLPSPVVMPSHSQDQKKKRRRWIFF</sequence>
<organism evidence="1 2">
    <name type="scientific">Catharanthus roseus</name>
    <name type="common">Madagascar periwinkle</name>
    <name type="synonym">Vinca rosea</name>
    <dbReference type="NCBI Taxonomy" id="4058"/>
    <lineage>
        <taxon>Eukaryota</taxon>
        <taxon>Viridiplantae</taxon>
        <taxon>Streptophyta</taxon>
        <taxon>Embryophyta</taxon>
        <taxon>Tracheophyta</taxon>
        <taxon>Spermatophyta</taxon>
        <taxon>Magnoliopsida</taxon>
        <taxon>eudicotyledons</taxon>
        <taxon>Gunneridae</taxon>
        <taxon>Pentapetalae</taxon>
        <taxon>asterids</taxon>
        <taxon>lamiids</taxon>
        <taxon>Gentianales</taxon>
        <taxon>Apocynaceae</taxon>
        <taxon>Rauvolfioideae</taxon>
        <taxon>Vinceae</taxon>
        <taxon>Catharanthinae</taxon>
        <taxon>Catharanthus</taxon>
    </lineage>
</organism>
<dbReference type="Proteomes" id="UP001060085">
    <property type="component" value="Linkage Group LG05"/>
</dbReference>
<protein>
    <submittedName>
        <fullName evidence="1">Uncharacterized protein</fullName>
    </submittedName>
</protein>
<name>A0ACC0AQK6_CATRO</name>
<reference evidence="2" key="1">
    <citation type="journal article" date="2023" name="Nat. Plants">
        <title>Single-cell RNA sequencing provides a high-resolution roadmap for understanding the multicellular compartmentation of specialized metabolism.</title>
        <authorList>
            <person name="Sun S."/>
            <person name="Shen X."/>
            <person name="Li Y."/>
            <person name="Li Y."/>
            <person name="Wang S."/>
            <person name="Li R."/>
            <person name="Zhang H."/>
            <person name="Shen G."/>
            <person name="Guo B."/>
            <person name="Wei J."/>
            <person name="Xu J."/>
            <person name="St-Pierre B."/>
            <person name="Chen S."/>
            <person name="Sun C."/>
        </authorList>
    </citation>
    <scope>NUCLEOTIDE SEQUENCE [LARGE SCALE GENOMIC DNA]</scope>
</reference>
<dbReference type="EMBL" id="CM044705">
    <property type="protein sequence ID" value="KAI5662540.1"/>
    <property type="molecule type" value="Genomic_DNA"/>
</dbReference>